<dbReference type="EMBL" id="GGEC01070334">
    <property type="protein sequence ID" value="MBX50818.1"/>
    <property type="molecule type" value="Transcribed_RNA"/>
</dbReference>
<sequence length="35" mass="3782">MGIKMRSSFLPTVSPKLSVMSKSSCFSPLGSFQSK</sequence>
<evidence type="ECO:0000313" key="1">
    <source>
        <dbReference type="EMBL" id="MBX50818.1"/>
    </source>
</evidence>
<dbReference type="AlphaFoldDB" id="A0A2P2P7U6"/>
<proteinExistence type="predicted"/>
<organism evidence="1">
    <name type="scientific">Rhizophora mucronata</name>
    <name type="common">Asiatic mangrove</name>
    <dbReference type="NCBI Taxonomy" id="61149"/>
    <lineage>
        <taxon>Eukaryota</taxon>
        <taxon>Viridiplantae</taxon>
        <taxon>Streptophyta</taxon>
        <taxon>Embryophyta</taxon>
        <taxon>Tracheophyta</taxon>
        <taxon>Spermatophyta</taxon>
        <taxon>Magnoliopsida</taxon>
        <taxon>eudicotyledons</taxon>
        <taxon>Gunneridae</taxon>
        <taxon>Pentapetalae</taxon>
        <taxon>rosids</taxon>
        <taxon>fabids</taxon>
        <taxon>Malpighiales</taxon>
        <taxon>Rhizophoraceae</taxon>
        <taxon>Rhizophora</taxon>
    </lineage>
</organism>
<name>A0A2P2P7U6_RHIMU</name>
<accession>A0A2P2P7U6</accession>
<protein>
    <submittedName>
        <fullName evidence="1">Uncharacterized protein</fullName>
    </submittedName>
</protein>
<reference evidence="1" key="1">
    <citation type="submission" date="2018-02" db="EMBL/GenBank/DDBJ databases">
        <title>Rhizophora mucronata_Transcriptome.</title>
        <authorList>
            <person name="Meera S.P."/>
            <person name="Sreeshan A."/>
            <person name="Augustine A."/>
        </authorList>
    </citation>
    <scope>NUCLEOTIDE SEQUENCE</scope>
    <source>
        <tissue evidence="1">Leaf</tissue>
    </source>
</reference>